<dbReference type="InterPro" id="IPR036909">
    <property type="entry name" value="Cyt_c-like_dom_sf"/>
</dbReference>
<evidence type="ECO:0000256" key="3">
    <source>
        <dbReference type="ARBA" id="ARBA00022723"/>
    </source>
</evidence>
<dbReference type="SUPFAM" id="SSF46626">
    <property type="entry name" value="Cytochrome c"/>
    <property type="match status" value="1"/>
</dbReference>
<evidence type="ECO:0000256" key="7">
    <source>
        <dbReference type="SAM" id="MobiDB-lite"/>
    </source>
</evidence>
<keyword evidence="11" id="KW-1185">Reference proteome</keyword>
<proteinExistence type="predicted"/>
<dbReference type="OrthoDB" id="9796421at2"/>
<accession>A0A1C7AFK5</accession>
<evidence type="ECO:0000313" key="11">
    <source>
        <dbReference type="Proteomes" id="UP000218899"/>
    </source>
</evidence>
<feature type="chain" id="PRO_5008752422" evidence="8">
    <location>
        <begin position="19"/>
        <end position="103"/>
    </location>
</feature>
<dbReference type="GO" id="GO:0046872">
    <property type="term" value="F:metal ion binding"/>
    <property type="evidence" value="ECO:0007669"/>
    <property type="project" value="UniProtKB-KW"/>
</dbReference>
<protein>
    <submittedName>
        <fullName evidence="10">Cytochrome C</fullName>
    </submittedName>
</protein>
<gene>
    <name evidence="10" type="ORF">SVA_3590</name>
</gene>
<feature type="domain" description="Cytochrome c" evidence="9">
    <location>
        <begin position="20"/>
        <end position="98"/>
    </location>
</feature>
<dbReference type="PANTHER" id="PTHR33751:SF9">
    <property type="entry name" value="CYTOCHROME C4"/>
    <property type="match status" value="1"/>
</dbReference>
<dbReference type="GO" id="GO:0009055">
    <property type="term" value="F:electron transfer activity"/>
    <property type="evidence" value="ECO:0007669"/>
    <property type="project" value="InterPro"/>
</dbReference>
<feature type="region of interest" description="Disordered" evidence="7">
    <location>
        <begin position="23"/>
        <end position="50"/>
    </location>
</feature>
<keyword evidence="8" id="KW-0732">Signal</keyword>
<keyword evidence="4" id="KW-0249">Electron transport</keyword>
<evidence type="ECO:0000256" key="5">
    <source>
        <dbReference type="ARBA" id="ARBA00023004"/>
    </source>
</evidence>
<evidence type="ECO:0000256" key="1">
    <source>
        <dbReference type="ARBA" id="ARBA00022448"/>
    </source>
</evidence>
<evidence type="ECO:0000256" key="8">
    <source>
        <dbReference type="SAM" id="SignalP"/>
    </source>
</evidence>
<keyword evidence="1" id="KW-0813">Transport</keyword>
<reference evidence="10 11" key="1">
    <citation type="submission" date="2015-08" db="EMBL/GenBank/DDBJ databases">
        <title>Complete genome sequence of Sulfurifustis variabilis.</title>
        <authorList>
            <person name="Miura A."/>
            <person name="Kojima H."/>
            <person name="Fukui M."/>
        </authorList>
    </citation>
    <scope>NUCLEOTIDE SEQUENCE [LARGE SCALE GENOMIC DNA]</scope>
    <source>
        <strain evidence="11">skN76</strain>
    </source>
</reference>
<dbReference type="AlphaFoldDB" id="A0A1C7AFK5"/>
<dbReference type="Pfam" id="PF13442">
    <property type="entry name" value="Cytochrome_CBB3"/>
    <property type="match status" value="1"/>
</dbReference>
<evidence type="ECO:0000256" key="6">
    <source>
        <dbReference type="PROSITE-ProRule" id="PRU00433"/>
    </source>
</evidence>
<dbReference type="InterPro" id="IPR050597">
    <property type="entry name" value="Cytochrome_c_Oxidase_Subunit"/>
</dbReference>
<feature type="signal peptide" evidence="8">
    <location>
        <begin position="1"/>
        <end position="18"/>
    </location>
</feature>
<evidence type="ECO:0000256" key="4">
    <source>
        <dbReference type="ARBA" id="ARBA00022982"/>
    </source>
</evidence>
<dbReference type="Proteomes" id="UP000218899">
    <property type="component" value="Chromosome"/>
</dbReference>
<evidence type="ECO:0000259" key="9">
    <source>
        <dbReference type="PROSITE" id="PS51007"/>
    </source>
</evidence>
<dbReference type="EMBL" id="AP014936">
    <property type="protein sequence ID" value="BAU50126.1"/>
    <property type="molecule type" value="Genomic_DNA"/>
</dbReference>
<keyword evidence="5 6" id="KW-0408">Iron</keyword>
<dbReference type="PANTHER" id="PTHR33751">
    <property type="entry name" value="CBB3-TYPE CYTOCHROME C OXIDASE SUBUNIT FIXP"/>
    <property type="match status" value="1"/>
</dbReference>
<evidence type="ECO:0000256" key="2">
    <source>
        <dbReference type="ARBA" id="ARBA00022617"/>
    </source>
</evidence>
<keyword evidence="2 6" id="KW-0349">Heme</keyword>
<feature type="compositionally biased region" description="Basic and acidic residues" evidence="7">
    <location>
        <begin position="24"/>
        <end position="33"/>
    </location>
</feature>
<dbReference type="PROSITE" id="PS51007">
    <property type="entry name" value="CYTC"/>
    <property type="match status" value="1"/>
</dbReference>
<organism evidence="10 11">
    <name type="scientific">Sulfurifustis variabilis</name>
    <dbReference type="NCBI Taxonomy" id="1675686"/>
    <lineage>
        <taxon>Bacteria</taxon>
        <taxon>Pseudomonadati</taxon>
        <taxon>Pseudomonadota</taxon>
        <taxon>Gammaproteobacteria</taxon>
        <taxon>Acidiferrobacterales</taxon>
        <taxon>Acidiferrobacteraceae</taxon>
        <taxon>Sulfurifustis</taxon>
    </lineage>
</organism>
<dbReference type="KEGG" id="sva:SVA_3590"/>
<dbReference type="Gene3D" id="1.10.760.10">
    <property type="entry name" value="Cytochrome c-like domain"/>
    <property type="match status" value="1"/>
</dbReference>
<name>A0A1C7AFK5_9GAMM</name>
<dbReference type="GO" id="GO:0020037">
    <property type="term" value="F:heme binding"/>
    <property type="evidence" value="ECO:0007669"/>
    <property type="project" value="InterPro"/>
</dbReference>
<evidence type="ECO:0000313" key="10">
    <source>
        <dbReference type="EMBL" id="BAU50126.1"/>
    </source>
</evidence>
<dbReference type="RefSeq" id="WP_096462452.1">
    <property type="nucleotide sequence ID" value="NZ_AP014936.1"/>
</dbReference>
<dbReference type="InterPro" id="IPR009056">
    <property type="entry name" value="Cyt_c-like_dom"/>
</dbReference>
<sequence length="103" mass="10781">MPKTTALLLALLALPAAAAGDPAAGREKSKACEPCHGPGGNGENPQFPRLAGQHPDYLVKALRDYQTGARKNAVMAPFAANLSARDMADLAAFFASQKGLYTR</sequence>
<keyword evidence="3 6" id="KW-0479">Metal-binding</keyword>